<dbReference type="AlphaFoldDB" id="A0A8X8YM36"/>
<evidence type="ECO:0000256" key="16">
    <source>
        <dbReference type="SAM" id="MobiDB-lite"/>
    </source>
</evidence>
<dbReference type="InterPro" id="IPR001412">
    <property type="entry name" value="aa-tRNA-synth_I_CS"/>
</dbReference>
<dbReference type="InterPro" id="IPR015413">
    <property type="entry name" value="Methionyl/Leucyl_tRNA_Synth"/>
</dbReference>
<dbReference type="NCBIfam" id="TIGR00398">
    <property type="entry name" value="metG"/>
    <property type="match status" value="1"/>
</dbReference>
<evidence type="ECO:0000256" key="7">
    <source>
        <dbReference type="ARBA" id="ARBA00022741"/>
    </source>
</evidence>
<dbReference type="NCBIfam" id="NF001100">
    <property type="entry name" value="PRK00133.1"/>
    <property type="match status" value="1"/>
</dbReference>
<name>A0A8X8YM36_SALSN</name>
<dbReference type="PROSITE" id="PS00178">
    <property type="entry name" value="AA_TRNA_LIGASE_I"/>
    <property type="match status" value="1"/>
</dbReference>
<dbReference type="InterPro" id="IPR012340">
    <property type="entry name" value="NA-bd_OB-fold"/>
</dbReference>
<dbReference type="PANTHER" id="PTHR45765:SF1">
    <property type="entry name" value="METHIONINE--TRNA LIGASE, CYTOPLASMIC"/>
    <property type="match status" value="1"/>
</dbReference>
<evidence type="ECO:0000256" key="1">
    <source>
        <dbReference type="ARBA" id="ARBA00004496"/>
    </source>
</evidence>
<dbReference type="SUPFAM" id="SSF50249">
    <property type="entry name" value="Nucleic acid-binding proteins"/>
    <property type="match status" value="1"/>
</dbReference>
<dbReference type="InterPro" id="IPR041872">
    <property type="entry name" value="Anticodon_Met"/>
</dbReference>
<accession>A0A8X8YM36</accession>
<dbReference type="Gene3D" id="2.20.28.20">
    <property type="entry name" value="Methionyl-tRNA synthetase, Zn-domain"/>
    <property type="match status" value="1"/>
</dbReference>
<evidence type="ECO:0000313" key="19">
    <source>
        <dbReference type="Proteomes" id="UP000298416"/>
    </source>
</evidence>
<dbReference type="InterPro" id="IPR029038">
    <property type="entry name" value="MetRS_Zn"/>
</dbReference>
<evidence type="ECO:0000256" key="11">
    <source>
        <dbReference type="ARBA" id="ARBA00023146"/>
    </source>
</evidence>
<keyword evidence="6 15" id="KW-0436">Ligase</keyword>
<reference evidence="18" key="2">
    <citation type="submission" date="2020-08" db="EMBL/GenBank/DDBJ databases">
        <title>Plant Genome Project.</title>
        <authorList>
            <person name="Zhang R.-G."/>
        </authorList>
    </citation>
    <scope>NUCLEOTIDE SEQUENCE</scope>
    <source>
        <strain evidence="18">Huo1</strain>
        <tissue evidence="18">Leaf</tissue>
    </source>
</reference>
<feature type="domain" description="TRNA-binding" evidence="17">
    <location>
        <begin position="652"/>
        <end position="755"/>
    </location>
</feature>
<evidence type="ECO:0000313" key="18">
    <source>
        <dbReference type="EMBL" id="KAG6435405.1"/>
    </source>
</evidence>
<keyword evidence="8 15" id="KW-0067">ATP-binding</keyword>
<feature type="region of interest" description="Disordered" evidence="16">
    <location>
        <begin position="624"/>
        <end position="646"/>
    </location>
</feature>
<evidence type="ECO:0000256" key="6">
    <source>
        <dbReference type="ARBA" id="ARBA00022598"/>
    </source>
</evidence>
<dbReference type="Pfam" id="PF19303">
    <property type="entry name" value="Anticodon_3"/>
    <property type="match status" value="1"/>
</dbReference>
<evidence type="ECO:0000256" key="14">
    <source>
        <dbReference type="PROSITE-ProRule" id="PRU00209"/>
    </source>
</evidence>
<dbReference type="GO" id="GO:0005524">
    <property type="term" value="F:ATP binding"/>
    <property type="evidence" value="ECO:0007669"/>
    <property type="project" value="UniProtKB-KW"/>
</dbReference>
<evidence type="ECO:0000256" key="5">
    <source>
        <dbReference type="ARBA" id="ARBA00022555"/>
    </source>
</evidence>
<dbReference type="CDD" id="cd02799">
    <property type="entry name" value="tRNA_bind_EMAP-II_like"/>
    <property type="match status" value="1"/>
</dbReference>
<evidence type="ECO:0000256" key="13">
    <source>
        <dbReference type="ARBA" id="ARBA00047364"/>
    </source>
</evidence>
<keyword evidence="9 14" id="KW-0694">RNA-binding</keyword>
<dbReference type="GO" id="GO:0017101">
    <property type="term" value="C:aminoacyl-tRNA synthetase multienzyme complex"/>
    <property type="evidence" value="ECO:0007669"/>
    <property type="project" value="TreeGrafter"/>
</dbReference>
<comment type="catalytic activity">
    <reaction evidence="13">
        <text>tRNA(Met) + L-methionine + ATP = L-methionyl-tRNA(Met) + AMP + diphosphate</text>
        <dbReference type="Rhea" id="RHEA:13481"/>
        <dbReference type="Rhea" id="RHEA-COMP:9667"/>
        <dbReference type="Rhea" id="RHEA-COMP:9698"/>
        <dbReference type="ChEBI" id="CHEBI:30616"/>
        <dbReference type="ChEBI" id="CHEBI:33019"/>
        <dbReference type="ChEBI" id="CHEBI:57844"/>
        <dbReference type="ChEBI" id="CHEBI:78442"/>
        <dbReference type="ChEBI" id="CHEBI:78530"/>
        <dbReference type="ChEBI" id="CHEBI:456215"/>
        <dbReference type="EC" id="6.1.1.10"/>
    </reaction>
</comment>
<evidence type="ECO:0000256" key="2">
    <source>
        <dbReference type="ARBA" id="ARBA00005594"/>
    </source>
</evidence>
<comment type="similarity">
    <text evidence="2 15">Belongs to the class-I aminoacyl-tRNA synthetase family.</text>
</comment>
<keyword evidence="5 14" id="KW-0820">tRNA-binding</keyword>
<evidence type="ECO:0000256" key="8">
    <source>
        <dbReference type="ARBA" id="ARBA00022840"/>
    </source>
</evidence>
<dbReference type="InterPro" id="IPR002547">
    <property type="entry name" value="tRNA-bd_dom"/>
</dbReference>
<dbReference type="EC" id="6.1.1.10" evidence="3"/>
<evidence type="ECO:0000259" key="17">
    <source>
        <dbReference type="PROSITE" id="PS50886"/>
    </source>
</evidence>
<gene>
    <name evidence="18" type="ORF">SASPL_100278</name>
</gene>
<dbReference type="PROSITE" id="PS50886">
    <property type="entry name" value="TRBD"/>
    <property type="match status" value="1"/>
</dbReference>
<dbReference type="Gene3D" id="3.40.50.620">
    <property type="entry name" value="HUPs"/>
    <property type="match status" value="1"/>
</dbReference>
<dbReference type="FunFam" id="1.10.730.10:FF:000024">
    <property type="entry name" value="Methionine--tRNA ligase cytoplasmic"/>
    <property type="match status" value="1"/>
</dbReference>
<dbReference type="EMBL" id="PNBA02000001">
    <property type="protein sequence ID" value="KAG6435405.1"/>
    <property type="molecule type" value="Genomic_DNA"/>
</dbReference>
<dbReference type="GO" id="GO:0009791">
    <property type="term" value="P:post-embryonic development"/>
    <property type="evidence" value="ECO:0007669"/>
    <property type="project" value="UniProtKB-ARBA"/>
</dbReference>
<dbReference type="Pfam" id="PF09334">
    <property type="entry name" value="tRNA-synt_1g"/>
    <property type="match status" value="2"/>
</dbReference>
<dbReference type="FunFam" id="2.40.50.140:FF:000047">
    <property type="entry name" value="tyrosine--tRNA ligase, cytoplasmic isoform X2"/>
    <property type="match status" value="1"/>
</dbReference>
<dbReference type="GO" id="GO:0048608">
    <property type="term" value="P:reproductive structure development"/>
    <property type="evidence" value="ECO:0007669"/>
    <property type="project" value="UniProtKB-ARBA"/>
</dbReference>
<keyword evidence="7 15" id="KW-0547">Nucleotide-binding</keyword>
<dbReference type="FunFam" id="2.20.28.20:FF:000001">
    <property type="entry name" value="Methionine--tRNA ligase"/>
    <property type="match status" value="1"/>
</dbReference>
<dbReference type="PANTHER" id="PTHR45765">
    <property type="entry name" value="METHIONINE--TRNA LIGASE"/>
    <property type="match status" value="1"/>
</dbReference>
<dbReference type="InterPro" id="IPR023458">
    <property type="entry name" value="Met-tRNA_ligase_1"/>
</dbReference>
<dbReference type="GO" id="GO:0005829">
    <property type="term" value="C:cytosol"/>
    <property type="evidence" value="ECO:0007669"/>
    <property type="project" value="TreeGrafter"/>
</dbReference>
<dbReference type="InterPro" id="IPR033911">
    <property type="entry name" value="MetRS_core"/>
</dbReference>
<reference evidence="18" key="1">
    <citation type="submission" date="2018-01" db="EMBL/GenBank/DDBJ databases">
        <authorList>
            <person name="Mao J.F."/>
        </authorList>
    </citation>
    <scope>NUCLEOTIDE SEQUENCE</scope>
    <source>
        <strain evidence="18">Huo1</strain>
        <tissue evidence="18">Leaf</tissue>
    </source>
</reference>
<evidence type="ECO:0000256" key="10">
    <source>
        <dbReference type="ARBA" id="ARBA00022917"/>
    </source>
</evidence>
<evidence type="ECO:0000256" key="15">
    <source>
        <dbReference type="RuleBase" id="RU363039"/>
    </source>
</evidence>
<comment type="caution">
    <text evidence="18">The sequence shown here is derived from an EMBL/GenBank/DDBJ whole genome shotgun (WGS) entry which is preliminary data.</text>
</comment>
<dbReference type="GO" id="GO:0006431">
    <property type="term" value="P:methionyl-tRNA aminoacylation"/>
    <property type="evidence" value="ECO:0007669"/>
    <property type="project" value="InterPro"/>
</dbReference>
<organism evidence="18">
    <name type="scientific">Salvia splendens</name>
    <name type="common">Scarlet sage</name>
    <dbReference type="NCBI Taxonomy" id="180675"/>
    <lineage>
        <taxon>Eukaryota</taxon>
        <taxon>Viridiplantae</taxon>
        <taxon>Streptophyta</taxon>
        <taxon>Embryophyta</taxon>
        <taxon>Tracheophyta</taxon>
        <taxon>Spermatophyta</taxon>
        <taxon>Magnoliopsida</taxon>
        <taxon>eudicotyledons</taxon>
        <taxon>Gunneridae</taxon>
        <taxon>Pentapetalae</taxon>
        <taxon>asterids</taxon>
        <taxon>lamiids</taxon>
        <taxon>Lamiales</taxon>
        <taxon>Lamiaceae</taxon>
        <taxon>Nepetoideae</taxon>
        <taxon>Mentheae</taxon>
        <taxon>Salviinae</taxon>
        <taxon>Salvia</taxon>
        <taxon>Salvia subgen. Calosphace</taxon>
        <taxon>core Calosphace</taxon>
    </lineage>
</organism>
<keyword evidence="4" id="KW-0963">Cytoplasm</keyword>
<dbReference type="CDD" id="cd00814">
    <property type="entry name" value="MetRS_core"/>
    <property type="match status" value="1"/>
</dbReference>
<dbReference type="Proteomes" id="UP000298416">
    <property type="component" value="Unassembled WGS sequence"/>
</dbReference>
<dbReference type="Gene3D" id="1.10.730.10">
    <property type="entry name" value="Isoleucyl-tRNA Synthetase, Domain 1"/>
    <property type="match status" value="1"/>
</dbReference>
<comment type="subcellular location">
    <subcellularLocation>
        <location evidence="1">Cytoplasm</location>
    </subcellularLocation>
</comment>
<sequence>MGDHSAAASKLPIPGKRNVLITSALPYVNNVPHLGNIIGCVLSADVFARYCRMRGYNTLYICGTDEYGTATETKALEEGCSPKEICDNGLWFPINVFQSWNKAFEDCHWQYHAIHKEVYKWFNISFDEFGRTSSPQQTEVCQSIFKKLWDNNWLVENTMQQLYCDTCKRFLADRLVEGNCPTPGCNYDSARGDQCEKCGKLLNPTELLDPKCKVCRNSPRIRDTDHLFLELPLLKDKLEEYVSRMSVAGGWSQNAIQATYAWLREGLKQRCITRDLKWGVPVPHDKYKDKVFYVWFDAPIGYVSITSCHTPEWEKWWKNPEDVELYQFMGKDNVPFHTVIFPSTLLGTGENWTMMKTISVTEYLNYEAGKFSKSKGVGVFGNDAKDTNIPVEVSDTLFTWSDLQAKLNSELLSNLGNFVNRVLSFIAKDLASGYGSVIPDAPGADSHPLTKALAEKVGIYVEQYIEAMEKVKLKQGLKIAMSISGEGNAYLQESQFWKLYKEDRPSCSVVMKTSMGLVYLLACLLEPFMPSFTLEVLKQLNLPLEAQISFSDEKGDVERAKRPWEFIPAHHRIGTPSPLFKELKDEEVEFYREKFAGSQADRLVKAEAEAKKITDKLSEAKISDGKTAKKDKTKKPAAAKPKVSGPADAEISISRLDIRVGLITKAQKHPDADSLYVEEIDVGEPQPRTVVSGLVKYIPLEEMQNRKVCVLCNLKPAAMRGIKSQAMVLAASNSDHTKVELVEPPQGAVVGERVTFPGIEGLPDDVLNPKKKVWETLQVDLHSDKDLVACYKDLPLTTSAGVCKVSSIAEGSIR</sequence>
<protein>
    <recommendedName>
        <fullName evidence="3">methionine--tRNA ligase</fullName>
        <ecNumber evidence="3">6.1.1.10</ecNumber>
    </recommendedName>
    <alternativeName>
        <fullName evidence="12">Methionyl-tRNA synthetase</fullName>
    </alternativeName>
</protein>
<dbReference type="SUPFAM" id="SSF47323">
    <property type="entry name" value="Anticodon-binding domain of a subclass of class I aminoacyl-tRNA synthetases"/>
    <property type="match status" value="1"/>
</dbReference>
<dbReference type="GO" id="GO:0004825">
    <property type="term" value="F:methionine-tRNA ligase activity"/>
    <property type="evidence" value="ECO:0007669"/>
    <property type="project" value="UniProtKB-EC"/>
</dbReference>
<dbReference type="PRINTS" id="PR01041">
    <property type="entry name" value="TRNASYNTHMET"/>
</dbReference>
<dbReference type="Pfam" id="PF01588">
    <property type="entry name" value="tRNA_bind"/>
    <property type="match status" value="1"/>
</dbReference>
<evidence type="ECO:0000256" key="9">
    <source>
        <dbReference type="ARBA" id="ARBA00022884"/>
    </source>
</evidence>
<evidence type="ECO:0000256" key="3">
    <source>
        <dbReference type="ARBA" id="ARBA00012838"/>
    </source>
</evidence>
<evidence type="ECO:0000256" key="4">
    <source>
        <dbReference type="ARBA" id="ARBA00022490"/>
    </source>
</evidence>
<dbReference type="InterPro" id="IPR014729">
    <property type="entry name" value="Rossmann-like_a/b/a_fold"/>
</dbReference>
<dbReference type="GO" id="GO:0000049">
    <property type="term" value="F:tRNA binding"/>
    <property type="evidence" value="ECO:0007669"/>
    <property type="project" value="UniProtKB-UniRule"/>
</dbReference>
<dbReference type="InterPro" id="IPR014758">
    <property type="entry name" value="Met-tRNA_synth"/>
</dbReference>
<keyword evidence="11 15" id="KW-0030">Aminoacyl-tRNA synthetase</keyword>
<keyword evidence="19" id="KW-1185">Reference proteome</keyword>
<dbReference type="SUPFAM" id="SSF52374">
    <property type="entry name" value="Nucleotidylyl transferase"/>
    <property type="match status" value="1"/>
</dbReference>
<proteinExistence type="inferred from homology"/>
<dbReference type="CDD" id="cd07957">
    <property type="entry name" value="Anticodon_Ia_Met"/>
    <property type="match status" value="1"/>
</dbReference>
<dbReference type="Gene3D" id="2.40.50.140">
    <property type="entry name" value="Nucleic acid-binding proteins"/>
    <property type="match status" value="1"/>
</dbReference>
<dbReference type="SUPFAM" id="SSF57770">
    <property type="entry name" value="Methionyl-tRNA synthetase (MetRS), Zn-domain"/>
    <property type="match status" value="1"/>
</dbReference>
<keyword evidence="10 15" id="KW-0648">Protein biosynthesis</keyword>
<dbReference type="InterPro" id="IPR009080">
    <property type="entry name" value="tRNAsynth_Ia_anticodon-bd"/>
</dbReference>
<evidence type="ECO:0000256" key="12">
    <source>
        <dbReference type="ARBA" id="ARBA00030904"/>
    </source>
</evidence>